<dbReference type="PATRIC" id="fig|301375.6.peg.1343"/>
<evidence type="ECO:0000256" key="2">
    <source>
        <dbReference type="ARBA" id="ARBA00007345"/>
    </source>
</evidence>
<dbReference type="HAMAP" id="MF_00531">
    <property type="entry name" value="Ribosomal_uS19"/>
    <property type="match status" value="1"/>
</dbReference>
<dbReference type="PANTHER" id="PTHR11880:SF2">
    <property type="entry name" value="SMALL RIBOSOMAL SUBUNIT PROTEIN US19"/>
    <property type="match status" value="1"/>
</dbReference>
<dbReference type="GO" id="GO:0000028">
    <property type="term" value="P:ribosomal small subunit assembly"/>
    <property type="evidence" value="ECO:0007669"/>
    <property type="project" value="TreeGrafter"/>
</dbReference>
<accession>A0A101FV98</accession>
<dbReference type="EMBL" id="LGFT01000011">
    <property type="protein sequence ID" value="KUK44972.1"/>
    <property type="molecule type" value="Genomic_DNA"/>
</dbReference>
<dbReference type="GO" id="GO:0006412">
    <property type="term" value="P:translation"/>
    <property type="evidence" value="ECO:0007669"/>
    <property type="project" value="UniProtKB-UniRule"/>
</dbReference>
<evidence type="ECO:0000313" key="9">
    <source>
        <dbReference type="EMBL" id="KUK44972.1"/>
    </source>
</evidence>
<organism evidence="9 12">
    <name type="scientific">Methanothrix harundinacea</name>
    <dbReference type="NCBI Taxonomy" id="301375"/>
    <lineage>
        <taxon>Archaea</taxon>
        <taxon>Methanobacteriati</taxon>
        <taxon>Methanobacteriota</taxon>
        <taxon>Stenosarchaea group</taxon>
        <taxon>Methanomicrobia</taxon>
        <taxon>Methanotrichales</taxon>
        <taxon>Methanotrichaceae</taxon>
        <taxon>Methanothrix</taxon>
    </lineage>
</organism>
<dbReference type="InterPro" id="IPR020934">
    <property type="entry name" value="Ribosomal_uS19_CS"/>
</dbReference>
<name>A0A101FV98_9EURY</name>
<protein>
    <recommendedName>
        <fullName evidence="6 7">Small ribosomal subunit protein uS19</fullName>
    </recommendedName>
</protein>
<dbReference type="PANTHER" id="PTHR11880">
    <property type="entry name" value="RIBOSOMAL PROTEIN S19P FAMILY MEMBER"/>
    <property type="match status" value="1"/>
</dbReference>
<evidence type="ECO:0000256" key="1">
    <source>
        <dbReference type="ARBA" id="ARBA00003239"/>
    </source>
</evidence>
<keyword evidence="5 7" id="KW-0687">Ribonucleoprotein</keyword>
<evidence type="ECO:0000313" key="12">
    <source>
        <dbReference type="Proteomes" id="UP000057043"/>
    </source>
</evidence>
<dbReference type="Gene3D" id="3.30.860.10">
    <property type="entry name" value="30s Ribosomal Protein S19, Chain A"/>
    <property type="match status" value="1"/>
</dbReference>
<comment type="function">
    <text evidence="1 7">Protein S19 forms a complex with S13 that binds strongly to the 16S ribosomal RNA.</text>
</comment>
<keyword evidence="4 7" id="KW-0689">Ribosomal protein</keyword>
<evidence type="ECO:0000256" key="5">
    <source>
        <dbReference type="ARBA" id="ARBA00023274"/>
    </source>
</evidence>
<evidence type="ECO:0000256" key="7">
    <source>
        <dbReference type="HAMAP-Rule" id="MF_00531"/>
    </source>
</evidence>
<evidence type="ECO:0000256" key="4">
    <source>
        <dbReference type="ARBA" id="ARBA00022980"/>
    </source>
</evidence>
<keyword evidence="3 7" id="KW-0699">rRNA-binding</keyword>
<evidence type="ECO:0000313" key="11">
    <source>
        <dbReference type="Proteomes" id="UP000053961"/>
    </source>
</evidence>
<dbReference type="GO" id="GO:0022627">
    <property type="term" value="C:cytosolic small ribosomal subunit"/>
    <property type="evidence" value="ECO:0007669"/>
    <property type="project" value="UniProtKB-UniRule"/>
</dbReference>
<comment type="similarity">
    <text evidence="2 7 8">Belongs to the universal ribosomal protein uS19 family.</text>
</comment>
<dbReference type="InterPro" id="IPR005713">
    <property type="entry name" value="Ribosomal_uS19_euk/arc"/>
</dbReference>
<evidence type="ECO:0000256" key="3">
    <source>
        <dbReference type="ARBA" id="ARBA00022730"/>
    </source>
</evidence>
<dbReference type="AlphaFoldDB" id="A0A101FV98"/>
<proteinExistence type="inferred from homology"/>
<dbReference type="NCBIfam" id="TIGR01025">
    <property type="entry name" value="uS19_arch"/>
    <property type="match status" value="1"/>
</dbReference>
<evidence type="ECO:0000313" key="10">
    <source>
        <dbReference type="EMBL" id="KUK95162.1"/>
    </source>
</evidence>
<dbReference type="SUPFAM" id="SSF54570">
    <property type="entry name" value="Ribosomal protein S19"/>
    <property type="match status" value="1"/>
</dbReference>
<dbReference type="Proteomes" id="UP000053961">
    <property type="component" value="Unassembled WGS sequence"/>
</dbReference>
<evidence type="ECO:0000256" key="6">
    <source>
        <dbReference type="ARBA" id="ARBA00035163"/>
    </source>
</evidence>
<keyword evidence="7" id="KW-0694">RNA-binding</keyword>
<gene>
    <name evidence="7" type="primary">rps19p</name>
    <name evidence="9" type="ORF">XD72_0678</name>
    <name evidence="10" type="ORF">XE07_1900</name>
</gene>
<evidence type="ECO:0000256" key="8">
    <source>
        <dbReference type="RuleBase" id="RU003485"/>
    </source>
</evidence>
<reference evidence="11 12" key="2">
    <citation type="journal article" date="2015" name="MBio">
        <title>Genome-Resolved Metagenomic Analysis Reveals Roles for Candidate Phyla and Other Microbial Community Members in Biogeochemical Transformations in Oil Reservoirs.</title>
        <authorList>
            <person name="Hu P."/>
            <person name="Tom L."/>
            <person name="Singh A."/>
            <person name="Thomas B.C."/>
            <person name="Baker B.J."/>
            <person name="Piceno Y.M."/>
            <person name="Andersen G.L."/>
            <person name="Banfield J.F."/>
        </authorList>
    </citation>
    <scope>NUCLEOTIDE SEQUENCE [LARGE SCALE GENOMIC DNA]</scope>
    <source>
        <strain evidence="9">57_489</strain>
    </source>
</reference>
<dbReference type="GO" id="GO:0003735">
    <property type="term" value="F:structural constituent of ribosome"/>
    <property type="evidence" value="ECO:0007669"/>
    <property type="project" value="UniProtKB-UniRule"/>
</dbReference>
<dbReference type="PRINTS" id="PR00975">
    <property type="entry name" value="RIBOSOMALS19"/>
</dbReference>
<dbReference type="GO" id="GO:0019843">
    <property type="term" value="F:rRNA binding"/>
    <property type="evidence" value="ECO:0007669"/>
    <property type="project" value="UniProtKB-UniRule"/>
</dbReference>
<sequence>MARKSGSRLPKRKEEFTYRGLKVEELKKLSTDELMALLPARQRRRLKRGLTKDHRRLLSRVKDRDVVRTHLRDMIVLPEMVGKTIEIYNGKMFNRVEIMPEMVGHYFGEYSLTRGRVSHGSAGVGATRSSKFVPLK</sequence>
<dbReference type="Proteomes" id="UP000057043">
    <property type="component" value="Unassembled WGS sequence"/>
</dbReference>
<dbReference type="PIRSF" id="PIRSF002144">
    <property type="entry name" value="Ribosomal_S19"/>
    <property type="match status" value="1"/>
</dbReference>
<dbReference type="PROSITE" id="PS00323">
    <property type="entry name" value="RIBOSOMAL_S19"/>
    <property type="match status" value="1"/>
</dbReference>
<dbReference type="EMBL" id="LGHB01000037">
    <property type="protein sequence ID" value="KUK95162.1"/>
    <property type="molecule type" value="Genomic_DNA"/>
</dbReference>
<dbReference type="NCBIfam" id="NF003121">
    <property type="entry name" value="PRK04038.1"/>
    <property type="match status" value="1"/>
</dbReference>
<comment type="caution">
    <text evidence="9">The sequence shown here is derived from an EMBL/GenBank/DDBJ whole genome shotgun (WGS) entry which is preliminary data.</text>
</comment>
<dbReference type="InterPro" id="IPR002222">
    <property type="entry name" value="Ribosomal_uS19"/>
</dbReference>
<dbReference type="InterPro" id="IPR023575">
    <property type="entry name" value="Ribosomal_uS19_SF"/>
</dbReference>
<dbReference type="Pfam" id="PF00203">
    <property type="entry name" value="Ribosomal_S19"/>
    <property type="match status" value="1"/>
</dbReference>
<reference evidence="10" key="1">
    <citation type="journal article" date="2015" name="MBio">
        <title>Genome-resolved metagenomic analysis reveals roles for candidate phyla and other microbial community members in biogeochemical transformations in oil reservoirs.</title>
        <authorList>
            <person name="Hu P."/>
            <person name="Tom L."/>
            <person name="Singh A."/>
            <person name="Thomas B.C."/>
            <person name="Baker B.J."/>
            <person name="Piceno Y.M."/>
            <person name="Andersen G.L."/>
            <person name="Banfield J.F."/>
        </authorList>
    </citation>
    <scope>NUCLEOTIDE SEQUENCE [LARGE SCALE GENOMIC DNA]</scope>
    <source>
        <strain evidence="10">56_747</strain>
    </source>
</reference>
<dbReference type="FunFam" id="3.30.860.10:FF:000002">
    <property type="entry name" value="40S ribosomal protein S15"/>
    <property type="match status" value="1"/>
</dbReference>